<protein>
    <submittedName>
        <fullName evidence="1">Uncharacterized protein</fullName>
    </submittedName>
</protein>
<dbReference type="Proteomes" id="UP000594800">
    <property type="component" value="Chromosome"/>
</dbReference>
<dbReference type="RefSeq" id="WP_196101936.1">
    <property type="nucleotide sequence ID" value="NZ_CP064942.1"/>
</dbReference>
<organism evidence="1 2">
    <name type="scientific">Pontivivens ytuae</name>
    <dbReference type="NCBI Taxonomy" id="2789856"/>
    <lineage>
        <taxon>Bacteria</taxon>
        <taxon>Pseudomonadati</taxon>
        <taxon>Pseudomonadota</taxon>
        <taxon>Alphaproteobacteria</taxon>
        <taxon>Rhodobacterales</taxon>
        <taxon>Paracoccaceae</taxon>
        <taxon>Pontivivens</taxon>
    </lineage>
</organism>
<gene>
    <name evidence="1" type="ORF">I0K15_12995</name>
</gene>
<evidence type="ECO:0000313" key="1">
    <source>
        <dbReference type="EMBL" id="QPH52725.1"/>
    </source>
</evidence>
<sequence>MRRFIVAVFLATSPALPEAPYPIRADPPTEIPADHDPCWAWESETEFTRFFLEMDLEDRQVPFRVPTIYLEDAWDRVEGASHGAQLFSVGIAEFEPVSRPETGRRNRQGIWNWMTFTLSDLLPLDEIALLIAVSQDRNASTPEIEDPAFTIFSYEMQGGPHGLTEVNVPEPRRRRKTDIFLDLTTENEIVGIVECSALTTVPFPSCHHDFEVEGMTVSMSYRRTEFVNWRRHHQRVEQFLTCGRTASG</sequence>
<dbReference type="AlphaFoldDB" id="A0A7S9LQ83"/>
<proteinExistence type="predicted"/>
<reference evidence="1 2" key="1">
    <citation type="submission" date="2020-11" db="EMBL/GenBank/DDBJ databases">
        <title>Description of Pontivivens ytuae sp. nov. isolated from deep sea sediment of Mariana Trench.</title>
        <authorList>
            <person name="Wang Z."/>
            <person name="Sun Q.-L."/>
            <person name="Xu X.-D."/>
            <person name="Tang Y.-Z."/>
            <person name="Zhang J."/>
        </authorList>
    </citation>
    <scope>NUCLEOTIDE SEQUENCE [LARGE SCALE GENOMIC DNA]</scope>
    <source>
        <strain evidence="1 2">MT2928</strain>
    </source>
</reference>
<dbReference type="KEGG" id="poz:I0K15_12995"/>
<dbReference type="EMBL" id="CP064942">
    <property type="protein sequence ID" value="QPH52725.1"/>
    <property type="molecule type" value="Genomic_DNA"/>
</dbReference>
<name>A0A7S9LQ83_9RHOB</name>
<evidence type="ECO:0000313" key="2">
    <source>
        <dbReference type="Proteomes" id="UP000594800"/>
    </source>
</evidence>
<keyword evidence="2" id="KW-1185">Reference proteome</keyword>
<accession>A0A7S9LQ83</accession>